<keyword evidence="2" id="KW-1185">Reference proteome</keyword>
<accession>A0A9P6MBY4</accession>
<feature type="non-terminal residue" evidence="1">
    <location>
        <position position="180"/>
    </location>
</feature>
<reference evidence="1" key="1">
    <citation type="journal article" date="2020" name="Fungal Divers.">
        <title>Resolving the Mortierellaceae phylogeny through synthesis of multi-gene phylogenetics and phylogenomics.</title>
        <authorList>
            <person name="Vandepol N."/>
            <person name="Liber J."/>
            <person name="Desiro A."/>
            <person name="Na H."/>
            <person name="Kennedy M."/>
            <person name="Barry K."/>
            <person name="Grigoriev I.V."/>
            <person name="Miller A.N."/>
            <person name="O'Donnell K."/>
            <person name="Stajich J.E."/>
            <person name="Bonito G."/>
        </authorList>
    </citation>
    <scope>NUCLEOTIDE SEQUENCE</scope>
    <source>
        <strain evidence="1">MES-2147</strain>
    </source>
</reference>
<dbReference type="Proteomes" id="UP000749646">
    <property type="component" value="Unassembled WGS sequence"/>
</dbReference>
<sequence>VFKATYYRNLLRVFDFKSNTPESEIKLNTLEEYVSVILDSWDNIRRYCIECHFQSFLLRRRFSDPSIHSFILESSMVSLDTIWENVFGPLRNELKTAFPKAPDSVLQYFDSLEKDTGPSGFLRQKIRSIRRHPDFIHCFATHNFGTVRIVKTHSMPTIRPIQKYSKDSVYVSVELLALNG</sequence>
<organism evidence="1 2">
    <name type="scientific">Modicella reniformis</name>
    <dbReference type="NCBI Taxonomy" id="1440133"/>
    <lineage>
        <taxon>Eukaryota</taxon>
        <taxon>Fungi</taxon>
        <taxon>Fungi incertae sedis</taxon>
        <taxon>Mucoromycota</taxon>
        <taxon>Mortierellomycotina</taxon>
        <taxon>Mortierellomycetes</taxon>
        <taxon>Mortierellales</taxon>
        <taxon>Mortierellaceae</taxon>
        <taxon>Modicella</taxon>
    </lineage>
</organism>
<evidence type="ECO:0000313" key="2">
    <source>
        <dbReference type="Proteomes" id="UP000749646"/>
    </source>
</evidence>
<protein>
    <submittedName>
        <fullName evidence="1">Uncharacterized protein</fullName>
    </submittedName>
</protein>
<name>A0A9P6MBY4_9FUNG</name>
<dbReference type="AlphaFoldDB" id="A0A9P6MBY4"/>
<feature type="non-terminal residue" evidence="1">
    <location>
        <position position="1"/>
    </location>
</feature>
<evidence type="ECO:0000313" key="1">
    <source>
        <dbReference type="EMBL" id="KAF9989675.1"/>
    </source>
</evidence>
<proteinExistence type="predicted"/>
<comment type="caution">
    <text evidence="1">The sequence shown here is derived from an EMBL/GenBank/DDBJ whole genome shotgun (WGS) entry which is preliminary data.</text>
</comment>
<dbReference type="EMBL" id="JAAAHW010003016">
    <property type="protein sequence ID" value="KAF9989675.1"/>
    <property type="molecule type" value="Genomic_DNA"/>
</dbReference>
<gene>
    <name evidence="1" type="ORF">BGZ65_001106</name>
</gene>